<dbReference type="Gene3D" id="2.40.128.520">
    <property type="match status" value="1"/>
</dbReference>
<dbReference type="OrthoDB" id="9811671at2"/>
<name>A0A2T0WWX1_9RHOB</name>
<protein>
    <submittedName>
        <fullName evidence="3">Uncharacterized protein (DUF2147 family)</fullName>
    </submittedName>
</protein>
<keyword evidence="4" id="KW-1185">Reference proteome</keyword>
<dbReference type="PANTHER" id="PTHR36919">
    <property type="entry name" value="BLR1215 PROTEIN"/>
    <property type="match status" value="1"/>
</dbReference>
<feature type="chain" id="PRO_5015666540" evidence="1">
    <location>
        <begin position="20"/>
        <end position="125"/>
    </location>
</feature>
<dbReference type="EMBL" id="PVTQ01000004">
    <property type="protein sequence ID" value="PRY91188.1"/>
    <property type="molecule type" value="Genomic_DNA"/>
</dbReference>
<dbReference type="Proteomes" id="UP000238392">
    <property type="component" value="Unassembled WGS sequence"/>
</dbReference>
<evidence type="ECO:0000313" key="3">
    <source>
        <dbReference type="EMBL" id="PRY91188.1"/>
    </source>
</evidence>
<evidence type="ECO:0000259" key="2">
    <source>
        <dbReference type="Pfam" id="PF09917"/>
    </source>
</evidence>
<keyword evidence="1" id="KW-0732">Signal</keyword>
<gene>
    <name evidence="3" type="ORF">CLV74_104206</name>
</gene>
<feature type="domain" description="DUF2147" evidence="2">
    <location>
        <begin position="24"/>
        <end position="123"/>
    </location>
</feature>
<sequence>MKQFILGAALALAAGAAHAEGVNGTWQTETSDKGAYLHVDIGPCGDKVCGVIAKVVNGDESITGKNIIWDMSDQGGGAFGGGQIWAPDTDKTYKSKMSLEGNGLKVSGCVLGGVICRSQNWARVN</sequence>
<dbReference type="InterPro" id="IPR019223">
    <property type="entry name" value="DUF2147"/>
</dbReference>
<accession>A0A2T0WWX1</accession>
<proteinExistence type="predicted"/>
<dbReference type="RefSeq" id="WP_106263712.1">
    <property type="nucleotide sequence ID" value="NZ_PVTQ01000004.1"/>
</dbReference>
<comment type="caution">
    <text evidence="3">The sequence shown here is derived from an EMBL/GenBank/DDBJ whole genome shotgun (WGS) entry which is preliminary data.</text>
</comment>
<dbReference type="PANTHER" id="PTHR36919:SF2">
    <property type="entry name" value="BLL6627 PROTEIN"/>
    <property type="match status" value="1"/>
</dbReference>
<feature type="signal peptide" evidence="1">
    <location>
        <begin position="1"/>
        <end position="19"/>
    </location>
</feature>
<organism evidence="3 4">
    <name type="scientific">Donghicola tyrosinivorans</name>
    <dbReference type="NCBI Taxonomy" id="1652492"/>
    <lineage>
        <taxon>Bacteria</taxon>
        <taxon>Pseudomonadati</taxon>
        <taxon>Pseudomonadota</taxon>
        <taxon>Alphaproteobacteria</taxon>
        <taxon>Rhodobacterales</taxon>
        <taxon>Roseobacteraceae</taxon>
        <taxon>Donghicola</taxon>
    </lineage>
</organism>
<evidence type="ECO:0000256" key="1">
    <source>
        <dbReference type="SAM" id="SignalP"/>
    </source>
</evidence>
<evidence type="ECO:0000313" key="4">
    <source>
        <dbReference type="Proteomes" id="UP000238392"/>
    </source>
</evidence>
<dbReference type="AlphaFoldDB" id="A0A2T0WWX1"/>
<dbReference type="Pfam" id="PF09917">
    <property type="entry name" value="DUF2147"/>
    <property type="match status" value="1"/>
</dbReference>
<reference evidence="3 4" key="1">
    <citation type="submission" date="2018-03" db="EMBL/GenBank/DDBJ databases">
        <title>Genomic Encyclopedia of Archaeal and Bacterial Type Strains, Phase II (KMG-II): from individual species to whole genera.</title>
        <authorList>
            <person name="Goeker M."/>
        </authorList>
    </citation>
    <scope>NUCLEOTIDE SEQUENCE [LARGE SCALE GENOMIC DNA]</scope>
    <source>
        <strain evidence="3 4">DSM 100212</strain>
    </source>
</reference>